<keyword evidence="2" id="KW-1185">Reference proteome</keyword>
<proteinExistence type="predicted"/>
<accession>A0A7G9QYT2</accession>
<gene>
    <name evidence="1" type="ORF">H9L10_09190</name>
</gene>
<sequence length="181" mass="17940">MDAVGQVVVDGWGRVAEETTAQLRRCRVPVRAGAHAADAAELDVAAGGPAPALVLLAVEDLEPEWLRAPSLGAPWQVRGVPLLPVTGRGGVLVVGPLVVPGRTACLTCVRASVPAPGPGPVPTAAVVLGAAVATVTALAVLAGDLALGGISTELGAGGGDVVHRVWTSWPGCRCTSATMAG</sequence>
<evidence type="ECO:0000313" key="1">
    <source>
        <dbReference type="EMBL" id="QNN48507.1"/>
    </source>
</evidence>
<dbReference type="KEGG" id="pei:H9L10_09190"/>
<dbReference type="Proteomes" id="UP000515976">
    <property type="component" value="Chromosome"/>
</dbReference>
<dbReference type="Gene3D" id="3.40.50.720">
    <property type="entry name" value="NAD(P)-binding Rossmann-like Domain"/>
    <property type="match status" value="1"/>
</dbReference>
<dbReference type="AlphaFoldDB" id="A0A7G9QYT2"/>
<evidence type="ECO:0008006" key="3">
    <source>
        <dbReference type="Google" id="ProtNLM"/>
    </source>
</evidence>
<dbReference type="EMBL" id="CP060712">
    <property type="protein sequence ID" value="QNN48507.1"/>
    <property type="molecule type" value="Genomic_DNA"/>
</dbReference>
<name>A0A7G9QYT2_9MICO</name>
<dbReference type="RefSeq" id="WP_166103880.1">
    <property type="nucleotide sequence ID" value="NZ_BMMY01000003.1"/>
</dbReference>
<evidence type="ECO:0000313" key="2">
    <source>
        <dbReference type="Proteomes" id="UP000515976"/>
    </source>
</evidence>
<organism evidence="1 2">
    <name type="scientific">Phycicoccus endophyticus</name>
    <dbReference type="NCBI Taxonomy" id="1690220"/>
    <lineage>
        <taxon>Bacteria</taxon>
        <taxon>Bacillati</taxon>
        <taxon>Actinomycetota</taxon>
        <taxon>Actinomycetes</taxon>
        <taxon>Micrococcales</taxon>
        <taxon>Intrasporangiaceae</taxon>
        <taxon>Phycicoccus</taxon>
    </lineage>
</organism>
<protein>
    <recommendedName>
        <fullName evidence="3">TOMM leader peptide-binding protein</fullName>
    </recommendedName>
</protein>
<reference evidence="1 2" key="1">
    <citation type="submission" date="2020-08" db="EMBL/GenBank/DDBJ databases">
        <title>Genome sequence of Phycicoccus endophyticus JCM 31784T.</title>
        <authorList>
            <person name="Hyun D.-W."/>
            <person name="Bae J.-W."/>
        </authorList>
    </citation>
    <scope>NUCLEOTIDE SEQUENCE [LARGE SCALE GENOMIC DNA]</scope>
    <source>
        <strain evidence="1 2">JCM 31784</strain>
    </source>
</reference>